<evidence type="ECO:0000313" key="5">
    <source>
        <dbReference type="EMBL" id="SFG45339.1"/>
    </source>
</evidence>
<sequence length="376" mass="40405">MTRPVARRRGWPMRAVMMGALAALAGFDGAAARGLKSPFAASPTLPAPSGPVRPCGVPPDPVRDIVIETSFKGGDYTKVDPERVRNRKAATAPLHAYLDAVVRLSDEAMRATGTPRRERQACAERWLTAWAEGDALLGTVSWPEGAYERKWTLVALSLAYLKMYGAELPPKPPPAVERWLRRLAEGVVNEYSGLSWKRNNHFYWAGLAAVAAGTVIDDRGIYAWGLGQYDQAMGQIRPDGSLPLELARGPLALYYHSYSASPLSMTLAFRVANGAGGDDAPLRRLVHLVLRGLSDPSVLADLAGGARQTWWAGGAPDGRTLAWLEAYRFATGDRAADGWIASLRPLGIVWLGGDLTHALGVSLPAVEPLKSPLGGP</sequence>
<gene>
    <name evidence="5" type="ORF">SAMN05192565_103237</name>
</gene>
<dbReference type="InterPro" id="IPR008929">
    <property type="entry name" value="Chondroitin_lyas"/>
</dbReference>
<protein>
    <submittedName>
        <fullName evidence="5">Poly(Beta-D-mannuronate) lyase</fullName>
    </submittedName>
</protein>
<dbReference type="InterPro" id="IPR008397">
    <property type="entry name" value="Alginate_lyase_dom"/>
</dbReference>
<feature type="signal peptide" evidence="3">
    <location>
        <begin position="1"/>
        <end position="25"/>
    </location>
</feature>
<dbReference type="Gene3D" id="1.50.10.100">
    <property type="entry name" value="Chondroitin AC/alginate lyase"/>
    <property type="match status" value="1"/>
</dbReference>
<accession>A0A1I2S0N0</accession>
<dbReference type="SUPFAM" id="SSF48230">
    <property type="entry name" value="Chondroitin AC/alginate lyase"/>
    <property type="match status" value="1"/>
</dbReference>
<dbReference type="EMBL" id="FOPM01000003">
    <property type="protein sequence ID" value="SFG45339.1"/>
    <property type="molecule type" value="Genomic_DNA"/>
</dbReference>
<evidence type="ECO:0000256" key="2">
    <source>
        <dbReference type="ARBA" id="ARBA00023239"/>
    </source>
</evidence>
<evidence type="ECO:0000256" key="1">
    <source>
        <dbReference type="ARBA" id="ARBA00022729"/>
    </source>
</evidence>
<organism evidence="5 6">
    <name type="scientific">Methylobacterium gossipiicola</name>
    <dbReference type="NCBI Taxonomy" id="582675"/>
    <lineage>
        <taxon>Bacteria</taxon>
        <taxon>Pseudomonadati</taxon>
        <taxon>Pseudomonadota</taxon>
        <taxon>Alphaproteobacteria</taxon>
        <taxon>Hyphomicrobiales</taxon>
        <taxon>Methylobacteriaceae</taxon>
        <taxon>Methylobacterium</taxon>
    </lineage>
</organism>
<evidence type="ECO:0000256" key="3">
    <source>
        <dbReference type="SAM" id="SignalP"/>
    </source>
</evidence>
<feature type="chain" id="PRO_5011698828" evidence="3">
    <location>
        <begin position="26"/>
        <end position="376"/>
    </location>
</feature>
<dbReference type="GO" id="GO:0042597">
    <property type="term" value="C:periplasmic space"/>
    <property type="evidence" value="ECO:0007669"/>
    <property type="project" value="InterPro"/>
</dbReference>
<dbReference type="AlphaFoldDB" id="A0A1I2S0N0"/>
<evidence type="ECO:0000259" key="4">
    <source>
        <dbReference type="Pfam" id="PF05426"/>
    </source>
</evidence>
<dbReference type="OrthoDB" id="7210452at2"/>
<dbReference type="Pfam" id="PF05426">
    <property type="entry name" value="Alginate_lyase"/>
    <property type="match status" value="1"/>
</dbReference>
<dbReference type="Proteomes" id="UP000199229">
    <property type="component" value="Unassembled WGS sequence"/>
</dbReference>
<proteinExistence type="predicted"/>
<dbReference type="RefSeq" id="WP_091969298.1">
    <property type="nucleotide sequence ID" value="NZ_FOPM01000003.1"/>
</dbReference>
<feature type="domain" description="Alginate lyase" evidence="4">
    <location>
        <begin position="89"/>
        <end position="297"/>
    </location>
</feature>
<reference evidence="6" key="1">
    <citation type="submission" date="2016-10" db="EMBL/GenBank/DDBJ databases">
        <authorList>
            <person name="Varghese N."/>
            <person name="Submissions S."/>
        </authorList>
    </citation>
    <scope>NUCLEOTIDE SEQUENCE [LARGE SCALE GENOMIC DNA]</scope>
    <source>
        <strain evidence="6">Gh-105</strain>
    </source>
</reference>
<dbReference type="STRING" id="582675.SAMN05192565_103237"/>
<evidence type="ECO:0000313" key="6">
    <source>
        <dbReference type="Proteomes" id="UP000199229"/>
    </source>
</evidence>
<dbReference type="GO" id="GO:0016829">
    <property type="term" value="F:lyase activity"/>
    <property type="evidence" value="ECO:0007669"/>
    <property type="project" value="UniProtKB-KW"/>
</dbReference>
<keyword evidence="1 3" id="KW-0732">Signal</keyword>
<keyword evidence="2 5" id="KW-0456">Lyase</keyword>
<name>A0A1I2S0N0_9HYPH</name>
<keyword evidence="6" id="KW-1185">Reference proteome</keyword>